<dbReference type="EMBL" id="JAQOUE010000001">
    <property type="protein sequence ID" value="MDT7041540.1"/>
    <property type="molecule type" value="Genomic_DNA"/>
</dbReference>
<evidence type="ECO:0000313" key="2">
    <source>
        <dbReference type="Proteomes" id="UP001250932"/>
    </source>
</evidence>
<dbReference type="Gene3D" id="3.90.550.10">
    <property type="entry name" value="Spore Coat Polysaccharide Biosynthesis Protein SpsA, Chain A"/>
    <property type="match status" value="1"/>
</dbReference>
<sequence>MVETPEILAIIPARGGSKSIPMKNLASLAGQPLIAFSVQVAQQSKLISRTIVSTDSEEIREVSRGLGAEVPFLRPSELAQDDTKDFPVFLHALEWLKTYEGYLPDFVVHLRPTTPLRRAEKIDEAIQLLVDNPSADSVRAVTFPLQNPFKMWTEEAHFMKPLVDLNIPEPYNQPRQNLPRVLWQTGYVDVIARSTLELKHSMTGDYILPFIMEEQNIIDIDQPLSLKIAEFLLKEEVY</sequence>
<proteinExistence type="predicted"/>
<dbReference type="Pfam" id="PF02348">
    <property type="entry name" value="CTP_transf_3"/>
    <property type="match status" value="1"/>
</dbReference>
<dbReference type="Proteomes" id="UP001250932">
    <property type="component" value="Unassembled WGS sequence"/>
</dbReference>
<evidence type="ECO:0000313" key="1">
    <source>
        <dbReference type="EMBL" id="MDT7041540.1"/>
    </source>
</evidence>
<dbReference type="PANTHER" id="PTHR21485">
    <property type="entry name" value="HAD SUPERFAMILY MEMBERS CMAS AND KDSC"/>
    <property type="match status" value="1"/>
</dbReference>
<dbReference type="InterPro" id="IPR050793">
    <property type="entry name" value="CMP-NeuNAc_synthase"/>
</dbReference>
<dbReference type="GO" id="GO:0016779">
    <property type="term" value="F:nucleotidyltransferase activity"/>
    <property type="evidence" value="ECO:0007669"/>
    <property type="project" value="UniProtKB-KW"/>
</dbReference>
<reference evidence="1 2" key="1">
    <citation type="journal article" date="2023" name="ISME J.">
        <title>Cultivation and genomic characterization of novel and ubiquitous marine nitrite-oxidizing bacteria from the Nitrospirales.</title>
        <authorList>
            <person name="Mueller A.J."/>
            <person name="Daebeler A."/>
            <person name="Herbold C.W."/>
            <person name="Kirkegaard R.H."/>
            <person name="Daims H."/>
        </authorList>
    </citation>
    <scope>NUCLEOTIDE SEQUENCE [LARGE SCALE GENOMIC DNA]</scope>
    <source>
        <strain evidence="1 2">EB</strain>
    </source>
</reference>
<keyword evidence="2" id="KW-1185">Reference proteome</keyword>
<dbReference type="RefSeq" id="WP_313831891.1">
    <property type="nucleotide sequence ID" value="NZ_JAQOUE010000001.1"/>
</dbReference>
<keyword evidence="1" id="KW-0808">Transferase</keyword>
<dbReference type="InterPro" id="IPR029044">
    <property type="entry name" value="Nucleotide-diphossugar_trans"/>
</dbReference>
<comment type="caution">
    <text evidence="1">The sequence shown here is derived from an EMBL/GenBank/DDBJ whole genome shotgun (WGS) entry which is preliminary data.</text>
</comment>
<gene>
    <name evidence="1" type="ORF">PPG34_04210</name>
</gene>
<accession>A0ABU3K5A5</accession>
<dbReference type="SUPFAM" id="SSF53448">
    <property type="entry name" value="Nucleotide-diphospho-sugar transferases"/>
    <property type="match status" value="1"/>
</dbReference>
<name>A0ABU3K5A5_9BACT</name>
<keyword evidence="1" id="KW-0548">Nucleotidyltransferase</keyword>
<dbReference type="InterPro" id="IPR003329">
    <property type="entry name" value="Cytidylyl_trans"/>
</dbReference>
<organism evidence="1 2">
    <name type="scientific">Candidatus Nitronereus thalassa</name>
    <dbReference type="NCBI Taxonomy" id="3020898"/>
    <lineage>
        <taxon>Bacteria</taxon>
        <taxon>Pseudomonadati</taxon>
        <taxon>Nitrospirota</taxon>
        <taxon>Nitrospiria</taxon>
        <taxon>Nitrospirales</taxon>
        <taxon>Nitrospiraceae</taxon>
        <taxon>Candidatus Nitronereus</taxon>
    </lineage>
</organism>
<dbReference type="PANTHER" id="PTHR21485:SF6">
    <property type="entry name" value="N-ACYLNEURAMINATE CYTIDYLYLTRANSFERASE-RELATED"/>
    <property type="match status" value="1"/>
</dbReference>
<protein>
    <submittedName>
        <fullName evidence="1">Acylneuraminate cytidylyltransferase family protein</fullName>
    </submittedName>
</protein>
<dbReference type="CDD" id="cd02513">
    <property type="entry name" value="CMP-NeuAc_Synthase"/>
    <property type="match status" value="1"/>
</dbReference>